<feature type="region of interest" description="Disordered" evidence="1">
    <location>
        <begin position="96"/>
        <end position="140"/>
    </location>
</feature>
<dbReference type="Proteomes" id="UP000428333">
    <property type="component" value="Linkage Group LG04"/>
</dbReference>
<accession>A0A6A4M4M2</accession>
<evidence type="ECO:0000256" key="1">
    <source>
        <dbReference type="SAM" id="MobiDB-lite"/>
    </source>
</evidence>
<organism evidence="2 3">
    <name type="scientific">Rhododendron williamsianum</name>
    <dbReference type="NCBI Taxonomy" id="262921"/>
    <lineage>
        <taxon>Eukaryota</taxon>
        <taxon>Viridiplantae</taxon>
        <taxon>Streptophyta</taxon>
        <taxon>Embryophyta</taxon>
        <taxon>Tracheophyta</taxon>
        <taxon>Spermatophyta</taxon>
        <taxon>Magnoliopsida</taxon>
        <taxon>eudicotyledons</taxon>
        <taxon>Gunneridae</taxon>
        <taxon>Pentapetalae</taxon>
        <taxon>asterids</taxon>
        <taxon>Ericales</taxon>
        <taxon>Ericaceae</taxon>
        <taxon>Ericoideae</taxon>
        <taxon>Rhodoreae</taxon>
        <taxon>Rhododendron</taxon>
    </lineage>
</organism>
<comment type="caution">
    <text evidence="2">The sequence shown here is derived from an EMBL/GenBank/DDBJ whole genome shotgun (WGS) entry which is preliminary data.</text>
</comment>
<name>A0A6A4M4M2_9ERIC</name>
<protein>
    <recommendedName>
        <fullName evidence="4">S-locus receptor kinase C-terminal domain-containing protein</fullName>
    </recommendedName>
</protein>
<dbReference type="PANTHER" id="PTHR27006:SF606">
    <property type="entry name" value="INTERLEUKIN-1 RECEPTOR-ASSOCIATED KINASE 4"/>
    <property type="match status" value="1"/>
</dbReference>
<feature type="non-terminal residue" evidence="2">
    <location>
        <position position="1"/>
    </location>
</feature>
<evidence type="ECO:0000313" key="2">
    <source>
        <dbReference type="EMBL" id="KAE9461717.1"/>
    </source>
</evidence>
<gene>
    <name evidence="2" type="ORF">C3L33_06377</name>
</gene>
<dbReference type="AlphaFoldDB" id="A0A6A4M4M2"/>
<sequence length="140" mass="15625">MILEIARRGSIIPFIANFTTLKIHVYKDLLQAWKLWSEGTSLDLMDPTLERSCARNEVTRSIHIALLCVQDDPNARPSMTTVVTMLSSYSVTLGIPQQPASLGRSKTRSNTIKSLESDQSTSKSMQWSVNEASISELDPR</sequence>
<dbReference type="PANTHER" id="PTHR27006">
    <property type="entry name" value="PROMASTIGOTE SURFACE ANTIGEN PROTEIN PSA"/>
    <property type="match status" value="1"/>
</dbReference>
<dbReference type="Gene3D" id="1.10.510.10">
    <property type="entry name" value="Transferase(Phosphotransferase) domain 1"/>
    <property type="match status" value="1"/>
</dbReference>
<feature type="compositionally biased region" description="Polar residues" evidence="1">
    <location>
        <begin position="108"/>
        <end position="133"/>
    </location>
</feature>
<dbReference type="OrthoDB" id="688481at2759"/>
<reference evidence="2 3" key="1">
    <citation type="journal article" date="2019" name="Genome Biol. Evol.">
        <title>The Rhododendron genome and chromosomal organization provide insight into shared whole-genome duplications across the heath family (Ericaceae).</title>
        <authorList>
            <person name="Soza V.L."/>
            <person name="Lindsley D."/>
            <person name="Waalkes A."/>
            <person name="Ramage E."/>
            <person name="Patwardhan R.P."/>
            <person name="Burton J.N."/>
            <person name="Adey A."/>
            <person name="Kumar A."/>
            <person name="Qiu R."/>
            <person name="Shendure J."/>
            <person name="Hall B."/>
        </authorList>
    </citation>
    <scope>NUCLEOTIDE SEQUENCE [LARGE SCALE GENOMIC DNA]</scope>
    <source>
        <strain evidence="2">RSF 1966-606</strain>
    </source>
</reference>
<dbReference type="SUPFAM" id="SSF56112">
    <property type="entry name" value="Protein kinase-like (PK-like)"/>
    <property type="match status" value="1"/>
</dbReference>
<keyword evidence="3" id="KW-1185">Reference proteome</keyword>
<proteinExistence type="predicted"/>
<dbReference type="InterPro" id="IPR011009">
    <property type="entry name" value="Kinase-like_dom_sf"/>
</dbReference>
<evidence type="ECO:0000313" key="3">
    <source>
        <dbReference type="Proteomes" id="UP000428333"/>
    </source>
</evidence>
<dbReference type="EMBL" id="QEFC01000945">
    <property type="protein sequence ID" value="KAE9461717.1"/>
    <property type="molecule type" value="Genomic_DNA"/>
</dbReference>
<evidence type="ECO:0008006" key="4">
    <source>
        <dbReference type="Google" id="ProtNLM"/>
    </source>
</evidence>